<keyword evidence="2" id="KW-0805">Transcription regulation</keyword>
<dbReference type="Gene3D" id="1.10.1740.10">
    <property type="match status" value="1"/>
</dbReference>
<dbReference type="PANTHER" id="PTHR43133">
    <property type="entry name" value="RNA POLYMERASE ECF-TYPE SIGMA FACTO"/>
    <property type="match status" value="1"/>
</dbReference>
<dbReference type="Pfam" id="PF08281">
    <property type="entry name" value="Sigma70_r4_2"/>
    <property type="match status" value="1"/>
</dbReference>
<dbReference type="EMBL" id="BMIB01000003">
    <property type="protein sequence ID" value="GGH69897.1"/>
    <property type="molecule type" value="Genomic_DNA"/>
</dbReference>
<proteinExistence type="inferred from homology"/>
<comment type="similarity">
    <text evidence="1">Belongs to the sigma-70 factor family. ECF subfamily.</text>
</comment>
<dbReference type="Proteomes" id="UP000627292">
    <property type="component" value="Unassembled WGS sequence"/>
</dbReference>
<keyword evidence="4" id="KW-0804">Transcription</keyword>
<keyword evidence="3" id="KW-0731">Sigma factor</keyword>
<dbReference type="SUPFAM" id="SSF88946">
    <property type="entry name" value="Sigma2 domain of RNA polymerase sigma factors"/>
    <property type="match status" value="1"/>
</dbReference>
<keyword evidence="8" id="KW-1185">Reference proteome</keyword>
<dbReference type="InterPro" id="IPR014284">
    <property type="entry name" value="RNA_pol_sigma-70_dom"/>
</dbReference>
<evidence type="ECO:0000256" key="1">
    <source>
        <dbReference type="ARBA" id="ARBA00010641"/>
    </source>
</evidence>
<comment type="caution">
    <text evidence="7">The sequence shown here is derived from an EMBL/GenBank/DDBJ whole genome shotgun (WGS) entry which is preliminary data.</text>
</comment>
<reference evidence="7" key="1">
    <citation type="journal article" date="2014" name="Int. J. Syst. Evol. Microbiol.">
        <title>Complete genome sequence of Corynebacterium casei LMG S-19264T (=DSM 44701T), isolated from a smear-ripened cheese.</title>
        <authorList>
            <consortium name="US DOE Joint Genome Institute (JGI-PGF)"/>
            <person name="Walter F."/>
            <person name="Albersmeier A."/>
            <person name="Kalinowski J."/>
            <person name="Ruckert C."/>
        </authorList>
    </citation>
    <scope>NUCLEOTIDE SEQUENCE</scope>
    <source>
        <strain evidence="7">CGMCC 1.15290</strain>
    </source>
</reference>
<keyword evidence="7" id="KW-0240">DNA-directed RNA polymerase</keyword>
<dbReference type="GO" id="GO:0003677">
    <property type="term" value="F:DNA binding"/>
    <property type="evidence" value="ECO:0007669"/>
    <property type="project" value="InterPro"/>
</dbReference>
<dbReference type="InterPro" id="IPR013249">
    <property type="entry name" value="RNA_pol_sigma70_r4_t2"/>
</dbReference>
<sequence>MNIAIEIQQGNEQAFKQAYEEHHQAVMANICRLVNNAAVAEDLLQEVFVSLWENRHKLTAAHSVAGWLFTASYYKALDYLKKAVREKLTPITDTLQELLPAEEPTTVEQEYMHMYELLTEAISELSPRKQIVFRLCRLEGRSYKEAAQQLGISVESVKDYLKLSAAHIRQHITARNPALPLLTLYLLSNL</sequence>
<gene>
    <name evidence="7" type="ORF">GCM10011379_27660</name>
</gene>
<evidence type="ECO:0000313" key="8">
    <source>
        <dbReference type="Proteomes" id="UP000627292"/>
    </source>
</evidence>
<dbReference type="PANTHER" id="PTHR43133:SF46">
    <property type="entry name" value="RNA POLYMERASE SIGMA-70 FACTOR ECF SUBFAMILY"/>
    <property type="match status" value="1"/>
</dbReference>
<organism evidence="7 8">
    <name type="scientific">Filimonas zeae</name>
    <dbReference type="NCBI Taxonomy" id="1737353"/>
    <lineage>
        <taxon>Bacteria</taxon>
        <taxon>Pseudomonadati</taxon>
        <taxon>Bacteroidota</taxon>
        <taxon>Chitinophagia</taxon>
        <taxon>Chitinophagales</taxon>
        <taxon>Chitinophagaceae</taxon>
        <taxon>Filimonas</taxon>
    </lineage>
</organism>
<evidence type="ECO:0000256" key="2">
    <source>
        <dbReference type="ARBA" id="ARBA00023015"/>
    </source>
</evidence>
<feature type="domain" description="RNA polymerase sigma factor 70 region 4 type 2" evidence="6">
    <location>
        <begin position="116"/>
        <end position="163"/>
    </location>
</feature>
<dbReference type="InterPro" id="IPR013324">
    <property type="entry name" value="RNA_pol_sigma_r3/r4-like"/>
</dbReference>
<name>A0A917MWD7_9BACT</name>
<feature type="domain" description="RNA polymerase sigma-70 region 2" evidence="5">
    <location>
        <begin position="19"/>
        <end position="85"/>
    </location>
</feature>
<reference evidence="7" key="2">
    <citation type="submission" date="2020-09" db="EMBL/GenBank/DDBJ databases">
        <authorList>
            <person name="Sun Q."/>
            <person name="Zhou Y."/>
        </authorList>
    </citation>
    <scope>NUCLEOTIDE SEQUENCE</scope>
    <source>
        <strain evidence="7">CGMCC 1.15290</strain>
    </source>
</reference>
<dbReference type="NCBIfam" id="TIGR02937">
    <property type="entry name" value="sigma70-ECF"/>
    <property type="match status" value="1"/>
</dbReference>
<dbReference type="Pfam" id="PF04542">
    <property type="entry name" value="Sigma70_r2"/>
    <property type="match status" value="1"/>
</dbReference>
<dbReference type="CDD" id="cd06171">
    <property type="entry name" value="Sigma70_r4"/>
    <property type="match status" value="1"/>
</dbReference>
<dbReference type="GO" id="GO:0000428">
    <property type="term" value="C:DNA-directed RNA polymerase complex"/>
    <property type="evidence" value="ECO:0007669"/>
    <property type="project" value="UniProtKB-KW"/>
</dbReference>
<evidence type="ECO:0000259" key="5">
    <source>
        <dbReference type="Pfam" id="PF04542"/>
    </source>
</evidence>
<dbReference type="InterPro" id="IPR013325">
    <property type="entry name" value="RNA_pol_sigma_r2"/>
</dbReference>
<dbReference type="Gene3D" id="1.10.10.10">
    <property type="entry name" value="Winged helix-like DNA-binding domain superfamily/Winged helix DNA-binding domain"/>
    <property type="match status" value="1"/>
</dbReference>
<protein>
    <submittedName>
        <fullName evidence="7">DNA-directed RNA polymerase sigma-70 factor</fullName>
    </submittedName>
</protein>
<dbReference type="InterPro" id="IPR036388">
    <property type="entry name" value="WH-like_DNA-bd_sf"/>
</dbReference>
<evidence type="ECO:0000313" key="7">
    <source>
        <dbReference type="EMBL" id="GGH69897.1"/>
    </source>
</evidence>
<dbReference type="GO" id="GO:0016987">
    <property type="term" value="F:sigma factor activity"/>
    <property type="evidence" value="ECO:0007669"/>
    <property type="project" value="UniProtKB-KW"/>
</dbReference>
<dbReference type="InterPro" id="IPR039425">
    <property type="entry name" value="RNA_pol_sigma-70-like"/>
</dbReference>
<dbReference type="AlphaFoldDB" id="A0A917MWD7"/>
<evidence type="ECO:0000256" key="3">
    <source>
        <dbReference type="ARBA" id="ARBA00023082"/>
    </source>
</evidence>
<dbReference type="RefSeq" id="WP_188953184.1">
    <property type="nucleotide sequence ID" value="NZ_BMIB01000003.1"/>
</dbReference>
<evidence type="ECO:0000256" key="4">
    <source>
        <dbReference type="ARBA" id="ARBA00023163"/>
    </source>
</evidence>
<dbReference type="InterPro" id="IPR007627">
    <property type="entry name" value="RNA_pol_sigma70_r2"/>
</dbReference>
<dbReference type="SUPFAM" id="SSF88659">
    <property type="entry name" value="Sigma3 and sigma4 domains of RNA polymerase sigma factors"/>
    <property type="match status" value="1"/>
</dbReference>
<accession>A0A917MWD7</accession>
<evidence type="ECO:0000259" key="6">
    <source>
        <dbReference type="Pfam" id="PF08281"/>
    </source>
</evidence>
<dbReference type="GO" id="GO:0006352">
    <property type="term" value="P:DNA-templated transcription initiation"/>
    <property type="evidence" value="ECO:0007669"/>
    <property type="project" value="InterPro"/>
</dbReference>